<dbReference type="Gene3D" id="1.10.510.10">
    <property type="entry name" value="Transferase(Phosphotransferase) domain 1"/>
    <property type="match status" value="1"/>
</dbReference>
<keyword evidence="3" id="KW-0472">Membrane</keyword>
<evidence type="ECO:0000256" key="3">
    <source>
        <dbReference type="ARBA" id="ARBA00023136"/>
    </source>
</evidence>
<organism evidence="5 6">
    <name type="scientific">Tripterygium wilfordii</name>
    <name type="common">Thunder God vine</name>
    <dbReference type="NCBI Taxonomy" id="458696"/>
    <lineage>
        <taxon>Eukaryota</taxon>
        <taxon>Viridiplantae</taxon>
        <taxon>Streptophyta</taxon>
        <taxon>Embryophyta</taxon>
        <taxon>Tracheophyta</taxon>
        <taxon>Spermatophyta</taxon>
        <taxon>Magnoliopsida</taxon>
        <taxon>eudicotyledons</taxon>
        <taxon>Gunneridae</taxon>
        <taxon>Pentapetalae</taxon>
        <taxon>rosids</taxon>
        <taxon>fabids</taxon>
        <taxon>Celastrales</taxon>
        <taxon>Celastraceae</taxon>
        <taxon>Tripterygium</taxon>
    </lineage>
</organism>
<evidence type="ECO:0000313" key="6">
    <source>
        <dbReference type="Proteomes" id="UP000593562"/>
    </source>
</evidence>
<dbReference type="Proteomes" id="UP000593562">
    <property type="component" value="Unassembled WGS sequence"/>
</dbReference>
<feature type="region of interest" description="Disordered" evidence="4">
    <location>
        <begin position="129"/>
        <end position="154"/>
    </location>
</feature>
<comment type="caution">
    <text evidence="5">The sequence shown here is derived from an EMBL/GenBank/DDBJ whole genome shotgun (WGS) entry which is preliminary data.</text>
</comment>
<dbReference type="EMBL" id="JAAARO010000021">
    <property type="protein sequence ID" value="KAF5728387.1"/>
    <property type="molecule type" value="Genomic_DNA"/>
</dbReference>
<accession>A0A7J7C3E6</accession>
<evidence type="ECO:0000256" key="4">
    <source>
        <dbReference type="SAM" id="MobiDB-lite"/>
    </source>
</evidence>
<dbReference type="InParanoid" id="A0A7J7C3E6"/>
<comment type="subcellular location">
    <subcellularLocation>
        <location evidence="1">Membrane</location>
    </subcellularLocation>
</comment>
<keyword evidence="6" id="KW-1185">Reference proteome</keyword>
<reference evidence="5 6" key="1">
    <citation type="journal article" date="2020" name="Nat. Commun.">
        <title>Genome of Tripterygium wilfordii and identification of cytochrome P450 involved in triptolide biosynthesis.</title>
        <authorList>
            <person name="Tu L."/>
            <person name="Su P."/>
            <person name="Zhang Z."/>
            <person name="Gao L."/>
            <person name="Wang J."/>
            <person name="Hu T."/>
            <person name="Zhou J."/>
            <person name="Zhang Y."/>
            <person name="Zhao Y."/>
            <person name="Liu Y."/>
            <person name="Song Y."/>
            <person name="Tong Y."/>
            <person name="Lu Y."/>
            <person name="Yang J."/>
            <person name="Xu C."/>
            <person name="Jia M."/>
            <person name="Peters R.J."/>
            <person name="Huang L."/>
            <person name="Gao W."/>
        </authorList>
    </citation>
    <scope>NUCLEOTIDE SEQUENCE [LARGE SCALE GENOMIC DNA]</scope>
    <source>
        <strain evidence="6">cv. XIE 37</strain>
        <tissue evidence="5">Leaf</tissue>
    </source>
</reference>
<protein>
    <submittedName>
        <fullName evidence="5">Serine/threonine-protein kinase PBS1-like</fullName>
    </submittedName>
</protein>
<evidence type="ECO:0000256" key="2">
    <source>
        <dbReference type="ARBA" id="ARBA00022527"/>
    </source>
</evidence>
<evidence type="ECO:0000256" key="1">
    <source>
        <dbReference type="ARBA" id="ARBA00004370"/>
    </source>
</evidence>
<dbReference type="AlphaFoldDB" id="A0A7J7C3E6"/>
<gene>
    <name evidence="5" type="ORF">HS088_TW21G00534</name>
</gene>
<evidence type="ECO:0000313" key="5">
    <source>
        <dbReference type="EMBL" id="KAF5728387.1"/>
    </source>
</evidence>
<keyword evidence="5" id="KW-0418">Kinase</keyword>
<name>A0A7J7C3E6_TRIWF</name>
<dbReference type="PANTHER" id="PTHR47985:SF39">
    <property type="entry name" value="SERINE_THREONINE-PROTEIN KINASE PBL23-RELATED"/>
    <property type="match status" value="1"/>
</dbReference>
<dbReference type="GO" id="GO:0004674">
    <property type="term" value="F:protein serine/threonine kinase activity"/>
    <property type="evidence" value="ECO:0007669"/>
    <property type="project" value="UniProtKB-KW"/>
</dbReference>
<keyword evidence="2" id="KW-0723">Serine/threonine-protein kinase</keyword>
<dbReference type="PANTHER" id="PTHR47985">
    <property type="entry name" value="OS07G0668900 PROTEIN"/>
    <property type="match status" value="1"/>
</dbReference>
<sequence length="154" mass="17320">MMSCFPCCISQERQSRKSLKKSIKEYHDTKTLASFANISFKTARQKWISRKQRISCGSYDAQPLFKDRRKFALMADPLLEGKYPMKSLYQALAVAAMCLQEEASTRPLMSDVVTALEFLAGNKSLDEVDDGLEDTMETTETNSVGDIESHSADD</sequence>
<keyword evidence="5" id="KW-0808">Transferase</keyword>
<proteinExistence type="predicted"/>
<dbReference type="GO" id="GO:0016020">
    <property type="term" value="C:membrane"/>
    <property type="evidence" value="ECO:0007669"/>
    <property type="project" value="UniProtKB-SubCell"/>
</dbReference>